<proteinExistence type="inferred from homology"/>
<feature type="region of interest" description="Disordered" evidence="2">
    <location>
        <begin position="81"/>
        <end position="115"/>
    </location>
</feature>
<dbReference type="GO" id="GO:0005801">
    <property type="term" value="C:cis-Golgi network"/>
    <property type="evidence" value="ECO:0007669"/>
    <property type="project" value="TreeGrafter"/>
</dbReference>
<organism evidence="3 4">
    <name type="scientific">Aureobasidium pullulans</name>
    <name type="common">Black yeast</name>
    <name type="synonym">Pullularia pullulans</name>
    <dbReference type="NCBI Taxonomy" id="5580"/>
    <lineage>
        <taxon>Eukaryota</taxon>
        <taxon>Fungi</taxon>
        <taxon>Dikarya</taxon>
        <taxon>Ascomycota</taxon>
        <taxon>Pezizomycotina</taxon>
        <taxon>Dothideomycetes</taxon>
        <taxon>Dothideomycetidae</taxon>
        <taxon>Dothideales</taxon>
        <taxon>Saccotheciaceae</taxon>
        <taxon>Aureobasidium</taxon>
    </lineage>
</organism>
<reference evidence="3 4" key="1">
    <citation type="submission" date="2018-10" db="EMBL/GenBank/DDBJ databases">
        <title>Fifty Aureobasidium pullulans genomes reveal a recombining polyextremotolerant generalist.</title>
        <authorList>
            <person name="Gostincar C."/>
            <person name="Turk M."/>
            <person name="Zajc J."/>
            <person name="Gunde-Cimerman N."/>
        </authorList>
    </citation>
    <scope>NUCLEOTIDE SEQUENCE [LARGE SCALE GENOMIC DNA]</scope>
    <source>
        <strain evidence="3 4">EXF-1645</strain>
    </source>
</reference>
<dbReference type="GO" id="GO:0030008">
    <property type="term" value="C:TRAPP complex"/>
    <property type="evidence" value="ECO:0007669"/>
    <property type="project" value="TreeGrafter"/>
</dbReference>
<dbReference type="SUPFAM" id="SSF111126">
    <property type="entry name" value="Ligand-binding domain in the NO signalling and Golgi transport"/>
    <property type="match status" value="1"/>
</dbReference>
<dbReference type="InterPro" id="IPR007194">
    <property type="entry name" value="TRAPP_component"/>
</dbReference>
<dbReference type="GO" id="GO:0006888">
    <property type="term" value="P:endoplasmic reticulum to Golgi vesicle-mediated transport"/>
    <property type="evidence" value="ECO:0007669"/>
    <property type="project" value="TreeGrafter"/>
</dbReference>
<comment type="similarity">
    <text evidence="1">Belongs to the TRAPP small subunits family. BET3 subfamily.</text>
</comment>
<dbReference type="InterPro" id="IPR037992">
    <property type="entry name" value="TRAPPC6/Trs33"/>
</dbReference>
<accession>A0A4T0BME8</accession>
<dbReference type="Pfam" id="PF04051">
    <property type="entry name" value="TRAPP"/>
    <property type="match status" value="1"/>
</dbReference>
<dbReference type="EMBL" id="QZBZ01000128">
    <property type="protein sequence ID" value="TIA35503.1"/>
    <property type="molecule type" value="Genomic_DNA"/>
</dbReference>
<name>A0A4T0BME8_AURPU</name>
<gene>
    <name evidence="3" type="ORF">D6C78_06083</name>
</gene>
<evidence type="ECO:0000313" key="4">
    <source>
        <dbReference type="Proteomes" id="UP000308724"/>
    </source>
</evidence>
<dbReference type="PANTHER" id="PTHR12817:SF0">
    <property type="entry name" value="GEO08327P1"/>
    <property type="match status" value="1"/>
</dbReference>
<dbReference type="Proteomes" id="UP000308724">
    <property type="component" value="Unassembled WGS sequence"/>
</dbReference>
<comment type="caution">
    <text evidence="3">The sequence shown here is derived from an EMBL/GenBank/DDBJ whole genome shotgun (WGS) entry which is preliminary data.</text>
</comment>
<evidence type="ECO:0000313" key="3">
    <source>
        <dbReference type="EMBL" id="TIA35503.1"/>
    </source>
</evidence>
<protein>
    <submittedName>
        <fullName evidence="3">Transport protein particle component</fullName>
    </submittedName>
</protein>
<dbReference type="GO" id="GO:0005802">
    <property type="term" value="C:trans-Golgi network"/>
    <property type="evidence" value="ECO:0007669"/>
    <property type="project" value="TreeGrafter"/>
</dbReference>
<dbReference type="AlphaFoldDB" id="A0A4T0BME8"/>
<sequence>MATTTNPPIDPSPSDPKVAAATLDFLLIELVPLAQRMAVELHARDTALLAASMDRNLALNTSTSGGALGLTSSGLASSSAAEKRQSVKSMGTNTAGGAGTNKDVEDEDEDDERRSEDVMWRLDALGYRVGQGLVERFSANTPRPTTPLDMIKFICKDLWQLVFRKQIDNLKTNHRGTFVLTDNKFMALGRMSADTRRGPRGADEALGKAQPVCAAGSERVWEYNCVSAFSKLTYAFTPISAFEFNHRDPIIEIRGIRFGREESQEYERIRTNPFLRTNLAVPT</sequence>
<dbReference type="Gene3D" id="3.30.1380.20">
    <property type="entry name" value="Trafficking protein particle complex subunit 3"/>
    <property type="match status" value="1"/>
</dbReference>
<evidence type="ECO:0000256" key="1">
    <source>
        <dbReference type="ARBA" id="ARBA00006218"/>
    </source>
</evidence>
<dbReference type="PANTHER" id="PTHR12817">
    <property type="entry name" value="TRAFFICKING PROTEIN PARTICLE COMPLEX SUBUNIT 6B"/>
    <property type="match status" value="1"/>
</dbReference>
<dbReference type="InterPro" id="IPR024096">
    <property type="entry name" value="NO_sig/Golgi_transp_ligand-bd"/>
</dbReference>
<dbReference type="CDD" id="cd14944">
    <property type="entry name" value="TRAPPC6A_Trs33"/>
    <property type="match status" value="1"/>
</dbReference>
<evidence type="ECO:0000256" key="2">
    <source>
        <dbReference type="SAM" id="MobiDB-lite"/>
    </source>
</evidence>